<dbReference type="EnsemblPlants" id="OPUNC08G16190.1">
    <property type="protein sequence ID" value="OPUNC08G16190.1"/>
    <property type="gene ID" value="OPUNC08G16190"/>
</dbReference>
<name>A0A0E0LW09_ORYPU</name>
<dbReference type="eggNOG" id="KOG0143">
    <property type="taxonomic scope" value="Eukaryota"/>
</dbReference>
<dbReference type="AlphaFoldDB" id="A0A0E0LW09"/>
<dbReference type="Pfam" id="PF03171">
    <property type="entry name" value="2OG-FeII_Oxy"/>
    <property type="match status" value="1"/>
</dbReference>
<organism evidence="7">
    <name type="scientific">Oryza punctata</name>
    <name type="common">Red rice</name>
    <dbReference type="NCBI Taxonomy" id="4537"/>
    <lineage>
        <taxon>Eukaryota</taxon>
        <taxon>Viridiplantae</taxon>
        <taxon>Streptophyta</taxon>
        <taxon>Embryophyta</taxon>
        <taxon>Tracheophyta</taxon>
        <taxon>Spermatophyta</taxon>
        <taxon>Magnoliopsida</taxon>
        <taxon>Liliopsida</taxon>
        <taxon>Poales</taxon>
        <taxon>Poaceae</taxon>
        <taxon>BOP clade</taxon>
        <taxon>Oryzoideae</taxon>
        <taxon>Oryzeae</taxon>
        <taxon>Oryzinae</taxon>
        <taxon>Oryza</taxon>
    </lineage>
</organism>
<dbReference type="PANTHER" id="PTHR47991">
    <property type="entry name" value="OXOGLUTARATE/IRON-DEPENDENT DIOXYGENASE"/>
    <property type="match status" value="1"/>
</dbReference>
<proteinExistence type="predicted"/>
<dbReference type="Gene3D" id="2.60.120.330">
    <property type="entry name" value="B-lactam Antibiotic, Isopenicillin N Synthase, Chain"/>
    <property type="match status" value="2"/>
</dbReference>
<dbReference type="Proteomes" id="UP000026962">
    <property type="component" value="Chromosome 8"/>
</dbReference>
<accession>A0A0E0LW09</accession>
<keyword evidence="1" id="KW-0479">Metal-binding</keyword>
<dbReference type="SUPFAM" id="SSF51197">
    <property type="entry name" value="Clavaminate synthase-like"/>
    <property type="match status" value="1"/>
</dbReference>
<dbReference type="Gramene" id="OPUNC08G16190.1">
    <property type="protein sequence ID" value="OPUNC08G16190.1"/>
    <property type="gene ID" value="OPUNC08G16190"/>
</dbReference>
<dbReference type="InterPro" id="IPR027443">
    <property type="entry name" value="IPNS-like_sf"/>
</dbReference>
<evidence type="ECO:0000256" key="2">
    <source>
        <dbReference type="ARBA" id="ARBA00023002"/>
    </source>
</evidence>
<evidence type="ECO:0000256" key="1">
    <source>
        <dbReference type="ARBA" id="ARBA00022723"/>
    </source>
</evidence>
<feature type="region of interest" description="Disordered" evidence="4">
    <location>
        <begin position="41"/>
        <end position="65"/>
    </location>
</feature>
<feature type="domain" description="Isopenicillin N synthase-like Fe(2+) 2OG dioxygenase" evidence="5">
    <location>
        <begin position="228"/>
        <end position="290"/>
    </location>
</feature>
<dbReference type="Pfam" id="PF14226">
    <property type="entry name" value="DIOX_N"/>
    <property type="match status" value="1"/>
</dbReference>
<feature type="region of interest" description="Disordered" evidence="4">
    <location>
        <begin position="1"/>
        <end position="27"/>
    </location>
</feature>
<evidence type="ECO:0000313" key="7">
    <source>
        <dbReference type="EnsemblPlants" id="OPUNC08G16190.1"/>
    </source>
</evidence>
<dbReference type="GO" id="GO:0046872">
    <property type="term" value="F:metal ion binding"/>
    <property type="evidence" value="ECO:0007669"/>
    <property type="project" value="UniProtKB-KW"/>
</dbReference>
<keyword evidence="8" id="KW-1185">Reference proteome</keyword>
<keyword evidence="3" id="KW-0408">Iron</keyword>
<dbReference type="InterPro" id="IPR026992">
    <property type="entry name" value="DIOX_N"/>
</dbReference>
<evidence type="ECO:0000256" key="3">
    <source>
        <dbReference type="ARBA" id="ARBA00023004"/>
    </source>
</evidence>
<keyword evidence="2" id="KW-0560">Oxidoreductase</keyword>
<evidence type="ECO:0000256" key="4">
    <source>
        <dbReference type="SAM" id="MobiDB-lite"/>
    </source>
</evidence>
<dbReference type="InterPro" id="IPR044861">
    <property type="entry name" value="IPNS-like_FE2OG_OXY"/>
</dbReference>
<sequence length="356" mass="38993">MYHVVMSLPCTRKKKKRGKTTPATARDSSFLHPASACTAMAAPSRLPSNEEQSADAAGGGSATPSQGIPVVDLGVLVNGAADERSRAIRDLGRACEDWGFFMVTNHGVPEALREAIMDTSKELFRLPLEEKKEYMRAKPMDPIRIGTGFYSVVDAVPCRRDYLKMFSHPEFHCPEKPAKLREIAMEYGTCTRALLLELTKAISESLGLAGGRLSEALNLDSCFQILNGVDGLQVNHNGEWLLAKPLPGSFFVIAGDQLEIVTNGRYKGVLHRAVVGGEQSRMSFVSLIGPAMDTVVEPLPEMAPDGRGLEFRGIRYRDYMEMQQSKSINEKTALDIIRMKHQGEMLTCQGGSTPST</sequence>
<protein>
    <recommendedName>
        <fullName evidence="9">Fe2OG dioxygenase domain-containing protein</fullName>
    </recommendedName>
</protein>
<reference evidence="7" key="2">
    <citation type="submission" date="2018-05" db="EMBL/GenBank/DDBJ databases">
        <title>OpunRS2 (Oryza punctata Reference Sequence Version 2).</title>
        <authorList>
            <person name="Zhang J."/>
            <person name="Kudrna D."/>
            <person name="Lee S."/>
            <person name="Talag J."/>
            <person name="Welchert J."/>
            <person name="Wing R.A."/>
        </authorList>
    </citation>
    <scope>NUCLEOTIDE SEQUENCE [LARGE SCALE GENOMIC DNA]</scope>
</reference>
<feature type="domain" description="Non-haem dioxygenase N-terminal" evidence="6">
    <location>
        <begin position="68"/>
        <end position="171"/>
    </location>
</feature>
<evidence type="ECO:0000313" key="8">
    <source>
        <dbReference type="Proteomes" id="UP000026962"/>
    </source>
</evidence>
<dbReference type="STRING" id="4537.A0A0E0LW09"/>
<dbReference type="InterPro" id="IPR050295">
    <property type="entry name" value="Plant_2OG-oxidoreductases"/>
</dbReference>
<evidence type="ECO:0000259" key="5">
    <source>
        <dbReference type="Pfam" id="PF03171"/>
    </source>
</evidence>
<dbReference type="OMA" id="GMKHRDY"/>
<evidence type="ECO:0008006" key="9">
    <source>
        <dbReference type="Google" id="ProtNLM"/>
    </source>
</evidence>
<reference evidence="7" key="1">
    <citation type="submission" date="2015-04" db="UniProtKB">
        <authorList>
            <consortium name="EnsemblPlants"/>
        </authorList>
    </citation>
    <scope>IDENTIFICATION</scope>
</reference>
<evidence type="ECO:0000259" key="6">
    <source>
        <dbReference type="Pfam" id="PF14226"/>
    </source>
</evidence>
<dbReference type="GO" id="GO:0016491">
    <property type="term" value="F:oxidoreductase activity"/>
    <property type="evidence" value="ECO:0007669"/>
    <property type="project" value="UniProtKB-KW"/>
</dbReference>